<dbReference type="Proteomes" id="UP000245754">
    <property type="component" value="Unassembled WGS sequence"/>
</dbReference>
<name>A0A316EZN4_9BURK</name>
<dbReference type="EMBL" id="QGGT01000001">
    <property type="protein sequence ID" value="PWK37512.1"/>
    <property type="molecule type" value="Genomic_DNA"/>
</dbReference>
<keyword evidence="2" id="KW-1185">Reference proteome</keyword>
<evidence type="ECO:0000313" key="2">
    <source>
        <dbReference type="Proteomes" id="UP000245754"/>
    </source>
</evidence>
<accession>A0A316EZN4</accession>
<comment type="caution">
    <text evidence="1">The sequence shown here is derived from an EMBL/GenBank/DDBJ whole genome shotgun (WGS) entry which is preliminary data.</text>
</comment>
<organism evidence="1 2">
    <name type="scientific">Cupriavidus plantarum</name>
    <dbReference type="NCBI Taxonomy" id="942865"/>
    <lineage>
        <taxon>Bacteria</taxon>
        <taxon>Pseudomonadati</taxon>
        <taxon>Pseudomonadota</taxon>
        <taxon>Betaproteobacteria</taxon>
        <taxon>Burkholderiales</taxon>
        <taxon>Burkholderiaceae</taxon>
        <taxon>Cupriavidus</taxon>
    </lineage>
</organism>
<dbReference type="AlphaFoldDB" id="A0A316EZN4"/>
<dbReference type="OrthoDB" id="9962384at2"/>
<evidence type="ECO:0000313" key="1">
    <source>
        <dbReference type="EMBL" id="PWK37512.1"/>
    </source>
</evidence>
<dbReference type="RefSeq" id="WP_109581220.1">
    <property type="nucleotide sequence ID" value="NZ_CAJPUX010000001.1"/>
</dbReference>
<reference evidence="1 2" key="1">
    <citation type="submission" date="2018-05" db="EMBL/GenBank/DDBJ databases">
        <title>Genomic Encyclopedia of Type Strains, Phase IV (KMG-V): Genome sequencing to study the core and pangenomes of soil and plant-associated prokaryotes.</title>
        <authorList>
            <person name="Whitman W."/>
        </authorList>
    </citation>
    <scope>NUCLEOTIDE SEQUENCE [LARGE SCALE GENOMIC DNA]</scope>
    <source>
        <strain evidence="1 2">SLV-132</strain>
    </source>
</reference>
<proteinExistence type="predicted"/>
<dbReference type="GeneID" id="98340001"/>
<gene>
    <name evidence="1" type="ORF">C7419_1011394</name>
</gene>
<sequence>MQNKFLKNAKPSKLSKPSKAPTHYTFTLSYQLSKDDRDVDTLVERLGIPCFEDALIRITRSGRLSLTYICLASEASSSMSRRCIDFQMLVPSAKFLSWARRDGAYMP</sequence>
<protein>
    <submittedName>
        <fullName evidence="1">Uncharacterized protein</fullName>
    </submittedName>
</protein>